<proteinExistence type="predicted"/>
<dbReference type="AlphaFoldDB" id="E2B113"/>
<evidence type="ECO:0000313" key="1">
    <source>
        <dbReference type="EMBL" id="EFN60624.1"/>
    </source>
</evidence>
<feature type="non-terminal residue" evidence="1">
    <location>
        <position position="98"/>
    </location>
</feature>
<dbReference type="OrthoDB" id="7552527at2759"/>
<keyword evidence="2" id="KW-1185">Reference proteome</keyword>
<gene>
    <name evidence="1" type="ORF">EAG_01008</name>
</gene>
<dbReference type="InParanoid" id="E2B113"/>
<feature type="non-terminal residue" evidence="1">
    <location>
        <position position="1"/>
    </location>
</feature>
<name>E2B113_CAMFO</name>
<evidence type="ECO:0000313" key="2">
    <source>
        <dbReference type="Proteomes" id="UP000000311"/>
    </source>
</evidence>
<accession>E2B113</accession>
<dbReference type="Proteomes" id="UP000000311">
    <property type="component" value="Unassembled WGS sequence"/>
</dbReference>
<evidence type="ECO:0008006" key="3">
    <source>
        <dbReference type="Google" id="ProtNLM"/>
    </source>
</evidence>
<dbReference type="EMBL" id="GL444768">
    <property type="protein sequence ID" value="EFN60624.1"/>
    <property type="molecule type" value="Genomic_DNA"/>
</dbReference>
<sequence length="98" mass="12048">RNWNDFEAAWRARFRDPDYQYALHDEIFQRIQGEHETATDYLACLRALFNRMMLPWPLEEQLNFAHQNILPRMQIAIRRQEFRDFATLEYLATRIERS</sequence>
<organism evidence="2">
    <name type="scientific">Camponotus floridanus</name>
    <name type="common">Florida carpenter ant</name>
    <dbReference type="NCBI Taxonomy" id="104421"/>
    <lineage>
        <taxon>Eukaryota</taxon>
        <taxon>Metazoa</taxon>
        <taxon>Ecdysozoa</taxon>
        <taxon>Arthropoda</taxon>
        <taxon>Hexapoda</taxon>
        <taxon>Insecta</taxon>
        <taxon>Pterygota</taxon>
        <taxon>Neoptera</taxon>
        <taxon>Endopterygota</taxon>
        <taxon>Hymenoptera</taxon>
        <taxon>Apocrita</taxon>
        <taxon>Aculeata</taxon>
        <taxon>Formicoidea</taxon>
        <taxon>Formicidae</taxon>
        <taxon>Formicinae</taxon>
        <taxon>Camponotus</taxon>
    </lineage>
</organism>
<protein>
    <recommendedName>
        <fullName evidence="3">Retrotransposon gag domain-containing protein</fullName>
    </recommendedName>
</protein>
<reference evidence="1 2" key="1">
    <citation type="journal article" date="2010" name="Science">
        <title>Genomic comparison of the ants Camponotus floridanus and Harpegnathos saltator.</title>
        <authorList>
            <person name="Bonasio R."/>
            <person name="Zhang G."/>
            <person name="Ye C."/>
            <person name="Mutti N.S."/>
            <person name="Fang X."/>
            <person name="Qin N."/>
            <person name="Donahue G."/>
            <person name="Yang P."/>
            <person name="Li Q."/>
            <person name="Li C."/>
            <person name="Zhang P."/>
            <person name="Huang Z."/>
            <person name="Berger S.L."/>
            <person name="Reinberg D."/>
            <person name="Wang J."/>
            <person name="Liebig J."/>
        </authorList>
    </citation>
    <scope>NUCLEOTIDE SEQUENCE [LARGE SCALE GENOMIC DNA]</scope>
    <source>
        <strain evidence="2">C129</strain>
    </source>
</reference>